<dbReference type="GeneID" id="73348895"/>
<evidence type="ECO:0000313" key="1">
    <source>
        <dbReference type="EMBL" id="UQC89430.1"/>
    </source>
</evidence>
<dbReference type="KEGG" id="clup:CLUP02_14961"/>
<dbReference type="EMBL" id="CP019480">
    <property type="protein sequence ID" value="UQC89430.1"/>
    <property type="molecule type" value="Genomic_DNA"/>
</dbReference>
<dbReference type="Proteomes" id="UP000830671">
    <property type="component" value="Chromosome 8"/>
</dbReference>
<evidence type="ECO:0000313" key="2">
    <source>
        <dbReference type="Proteomes" id="UP000830671"/>
    </source>
</evidence>
<proteinExistence type="predicted"/>
<keyword evidence="2" id="KW-1185">Reference proteome</keyword>
<reference evidence="1" key="1">
    <citation type="journal article" date="2021" name="Mol. Plant Microbe Interact.">
        <title>Complete Genome Sequence of the Plant-Pathogenic Fungus Colletotrichum lupini.</title>
        <authorList>
            <person name="Baroncelli R."/>
            <person name="Pensec F."/>
            <person name="Da Lio D."/>
            <person name="Boufleur T."/>
            <person name="Vicente I."/>
            <person name="Sarrocco S."/>
            <person name="Picot A."/>
            <person name="Baraldi E."/>
            <person name="Sukno S."/>
            <person name="Thon M."/>
            <person name="Le Floch G."/>
        </authorList>
    </citation>
    <scope>NUCLEOTIDE SEQUENCE</scope>
    <source>
        <strain evidence="1">IMI 504893</strain>
    </source>
</reference>
<protein>
    <submittedName>
        <fullName evidence="1">Uncharacterized protein</fullName>
    </submittedName>
</protein>
<name>A0A9Q8T5L0_9PEZI</name>
<dbReference type="AlphaFoldDB" id="A0A9Q8T5L0"/>
<organism evidence="1 2">
    <name type="scientific">Colletotrichum lupini</name>
    <dbReference type="NCBI Taxonomy" id="145971"/>
    <lineage>
        <taxon>Eukaryota</taxon>
        <taxon>Fungi</taxon>
        <taxon>Dikarya</taxon>
        <taxon>Ascomycota</taxon>
        <taxon>Pezizomycotina</taxon>
        <taxon>Sordariomycetes</taxon>
        <taxon>Hypocreomycetidae</taxon>
        <taxon>Glomerellales</taxon>
        <taxon>Glomerellaceae</taxon>
        <taxon>Colletotrichum</taxon>
        <taxon>Colletotrichum acutatum species complex</taxon>
    </lineage>
</organism>
<accession>A0A9Q8T5L0</accession>
<gene>
    <name evidence="1" type="ORF">CLUP02_14961</name>
</gene>
<sequence>MDVPNQAYPVYQTYPPAFLYIVSPESTGGNNTFDTLLRIHQHHLSHKRHRLLSQSEKLAITQLSISGSFGSVASSAPQNNTSRPIFDLRSLTRVLPTHWFQALPTTLGSVQANLDRSHPTTSRTMAHKILDFHTHSFNPPNRADFRRGPGCLDGCLALI</sequence>
<dbReference type="RefSeq" id="XP_049151031.1">
    <property type="nucleotide sequence ID" value="XM_049293885.1"/>
</dbReference>